<feature type="compositionally biased region" description="Basic and acidic residues" evidence="1">
    <location>
        <begin position="75"/>
        <end position="90"/>
    </location>
</feature>
<reference evidence="2" key="1">
    <citation type="submission" date="2021-02" db="EMBL/GenBank/DDBJ databases">
        <title>Psilocybe cubensis genome.</title>
        <authorList>
            <person name="Mckernan K.J."/>
            <person name="Crawford S."/>
            <person name="Trippe A."/>
            <person name="Kane L.T."/>
            <person name="Mclaughlin S."/>
        </authorList>
    </citation>
    <scope>NUCLEOTIDE SEQUENCE [LARGE SCALE GENOMIC DNA]</scope>
    <source>
        <strain evidence="2">MGC-MH-2018</strain>
    </source>
</reference>
<feature type="compositionally biased region" description="Basic and acidic residues" evidence="1">
    <location>
        <begin position="30"/>
        <end position="65"/>
    </location>
</feature>
<evidence type="ECO:0000313" key="2">
    <source>
        <dbReference type="EMBL" id="KAG5173488.1"/>
    </source>
</evidence>
<protein>
    <submittedName>
        <fullName evidence="2">Uncharacterized protein</fullName>
    </submittedName>
</protein>
<comment type="caution">
    <text evidence="2">The sequence shown here is derived from an EMBL/GenBank/DDBJ whole genome shotgun (WGS) entry which is preliminary data.</text>
</comment>
<dbReference type="PANTHER" id="PTHR39475:SF1">
    <property type="entry name" value="CONIDIATION-SPECIFIC PROTEIN 6"/>
    <property type="match status" value="1"/>
</dbReference>
<dbReference type="PANTHER" id="PTHR39475">
    <property type="entry name" value="CONIDIATION-SPECIFIC PROTEIN 6"/>
    <property type="match status" value="1"/>
</dbReference>
<dbReference type="OrthoDB" id="3358750at2759"/>
<dbReference type="AlphaFoldDB" id="A0A8H7Y9C2"/>
<gene>
    <name evidence="2" type="ORF">JR316_000145</name>
</gene>
<organism evidence="2">
    <name type="scientific">Psilocybe cubensis</name>
    <name type="common">Psychedelic mushroom</name>
    <name type="synonym">Stropharia cubensis</name>
    <dbReference type="NCBI Taxonomy" id="181762"/>
    <lineage>
        <taxon>Eukaryota</taxon>
        <taxon>Fungi</taxon>
        <taxon>Dikarya</taxon>
        <taxon>Basidiomycota</taxon>
        <taxon>Agaricomycotina</taxon>
        <taxon>Agaricomycetes</taxon>
        <taxon>Agaricomycetidae</taxon>
        <taxon>Agaricales</taxon>
        <taxon>Agaricineae</taxon>
        <taxon>Strophariaceae</taxon>
        <taxon>Psilocybe</taxon>
    </lineage>
</organism>
<accession>A0A8H7Y9C2</accession>
<sequence length="102" mass="11472">MSRFQAPSSDDSDKMFERPSGRFQAAPDNAHIDTDSKDERSIANRLSAAEKNERHAEKHADDKTVTDPLAPARSHGNEPSRGAKIDAELQREEEELMRKKNV</sequence>
<name>A0A8H7Y9C2_PSICU</name>
<feature type="compositionally biased region" description="Basic and acidic residues" evidence="1">
    <location>
        <begin position="11"/>
        <end position="20"/>
    </location>
</feature>
<feature type="region of interest" description="Disordered" evidence="1">
    <location>
        <begin position="1"/>
        <end position="102"/>
    </location>
</feature>
<evidence type="ECO:0000256" key="1">
    <source>
        <dbReference type="SAM" id="MobiDB-lite"/>
    </source>
</evidence>
<proteinExistence type="predicted"/>
<dbReference type="EMBL" id="JAFIQS010000001">
    <property type="protein sequence ID" value="KAG5173488.1"/>
    <property type="molecule type" value="Genomic_DNA"/>
</dbReference>